<gene>
    <name evidence="1" type="ORF">CROST_009940</name>
</gene>
<organism evidence="1 2">
    <name type="scientific">Clostridium felsineum</name>
    <dbReference type="NCBI Taxonomy" id="36839"/>
    <lineage>
        <taxon>Bacteria</taxon>
        <taxon>Bacillati</taxon>
        <taxon>Bacillota</taxon>
        <taxon>Clostridia</taxon>
        <taxon>Eubacteriales</taxon>
        <taxon>Clostridiaceae</taxon>
        <taxon>Clostridium</taxon>
    </lineage>
</organism>
<protein>
    <submittedName>
        <fullName evidence="1">Uncharacterized protein</fullName>
    </submittedName>
</protein>
<keyword evidence="2" id="KW-1185">Reference proteome</keyword>
<dbReference type="STRING" id="84029.CROST_10390"/>
<dbReference type="InterPro" id="IPR043831">
    <property type="entry name" value="DUF5808"/>
</dbReference>
<dbReference type="KEGG" id="crw:CROST_009940"/>
<name>A0A1S8LDZ9_9CLOT</name>
<dbReference type="RefSeq" id="WP_077834272.1">
    <property type="nucleotide sequence ID" value="NZ_CP096983.1"/>
</dbReference>
<accession>A0A1S8LDZ9</accession>
<reference evidence="1 2" key="1">
    <citation type="submission" date="2022-04" db="EMBL/GenBank/DDBJ databases">
        <title>Genome sequence of C. roseum typestrain.</title>
        <authorList>
            <person name="Poehlein A."/>
            <person name="Schoch T."/>
            <person name="Duerre P."/>
            <person name="Daniel R."/>
        </authorList>
    </citation>
    <scope>NUCLEOTIDE SEQUENCE [LARGE SCALE GENOMIC DNA]</scope>
    <source>
        <strain evidence="1 2">DSM 7320</strain>
    </source>
</reference>
<evidence type="ECO:0000313" key="1">
    <source>
        <dbReference type="EMBL" id="URZ10286.1"/>
    </source>
</evidence>
<dbReference type="Proteomes" id="UP000190951">
    <property type="component" value="Chromosome"/>
</dbReference>
<evidence type="ECO:0000313" key="2">
    <source>
        <dbReference type="Proteomes" id="UP000190951"/>
    </source>
</evidence>
<sequence length="456" mass="52737">METVIILIVGVIVLLCELISFAACSHENGNIIFGVTLPNNQFKNKYIENSKNEYKTLYHKYFLISILIFLPILFLLKLPPYNIIYLLTWAFMVTFYLALKPYTIIHKNIKSLKKENSWFSGTTHEVTIDTKASTLKNKKVISIYWLIGSFLITLPCFYIVRTTFILIPIVDLTTKLILIFIYLYTKNLKTKIYSENSTVNVALNCERQRILTAAIIIFSYVDSLNVLVLSVIISNVQLYNTILLVSCSTIPPILILLLFIYYYNKFRKLKLDLLSKDDKAVIVDDDEYWKYGLIYYNPNDNSLLVEKRAGIGMTFNFAKKSARAFMYFIAAFLVGIIIFIFTMGLIQNSYSPTLNVYKNEIKINCSMYSTSFNKSNILKISLIQDTPHGFKTNGIGTDTYSRGHYDINDYGTSMVYVFNNKPPYIVFKLKNGSYVFFNYKSKSDTLRLYNKLKNKM</sequence>
<proteinExistence type="predicted"/>
<dbReference type="Pfam" id="PF19124">
    <property type="entry name" value="DUF5808"/>
    <property type="match status" value="1"/>
</dbReference>
<dbReference type="AlphaFoldDB" id="A0A1S8LDZ9"/>
<dbReference type="EMBL" id="CP096983">
    <property type="protein sequence ID" value="URZ10286.1"/>
    <property type="molecule type" value="Genomic_DNA"/>
</dbReference>